<accession>A0ABX4J1Z7</accession>
<keyword evidence="3" id="KW-1185">Reference proteome</keyword>
<sequence length="147" mass="15946">MSKARAIRTRFVENIVKFATVLFVGTVQERFANAKMISDYVGMIIRLTAMVILTKFTQASLPLLGFETSSAAWLSIMIVLYGICFMLLVSVVTIPYGIAQMALFGNARPGIKGFFLFLMSGLLAIVASYGMMGLAGMLAIAVMQGVK</sequence>
<dbReference type="Proteomes" id="UP000219972">
    <property type="component" value="Unassembled WGS sequence"/>
</dbReference>
<feature type="transmembrane region" description="Helical" evidence="1">
    <location>
        <begin position="71"/>
        <end position="94"/>
    </location>
</feature>
<keyword evidence="1" id="KW-0812">Transmembrane</keyword>
<organism evidence="2 3">
    <name type="scientific">Rhizobium anhuiense</name>
    <dbReference type="NCBI Taxonomy" id="1184720"/>
    <lineage>
        <taxon>Bacteria</taxon>
        <taxon>Pseudomonadati</taxon>
        <taxon>Pseudomonadota</taxon>
        <taxon>Alphaproteobacteria</taxon>
        <taxon>Hyphomicrobiales</taxon>
        <taxon>Rhizobiaceae</taxon>
        <taxon>Rhizobium/Agrobacterium group</taxon>
        <taxon>Rhizobium</taxon>
    </lineage>
</organism>
<evidence type="ECO:0000313" key="3">
    <source>
        <dbReference type="Proteomes" id="UP000219972"/>
    </source>
</evidence>
<evidence type="ECO:0000256" key="1">
    <source>
        <dbReference type="SAM" id="Phobius"/>
    </source>
</evidence>
<protein>
    <submittedName>
        <fullName evidence="2">Uncharacterized protein</fullName>
    </submittedName>
</protein>
<comment type="caution">
    <text evidence="2">The sequence shown here is derived from an EMBL/GenBank/DDBJ whole genome shotgun (WGS) entry which is preliminary data.</text>
</comment>
<feature type="transmembrane region" description="Helical" evidence="1">
    <location>
        <begin position="114"/>
        <end position="142"/>
    </location>
</feature>
<dbReference type="EMBL" id="NWSL01000020">
    <property type="protein sequence ID" value="PDS49198.1"/>
    <property type="molecule type" value="Genomic_DNA"/>
</dbReference>
<name>A0ABX4J1Z7_9HYPH</name>
<proteinExistence type="predicted"/>
<keyword evidence="1" id="KW-0472">Membrane</keyword>
<evidence type="ECO:0000313" key="2">
    <source>
        <dbReference type="EMBL" id="PDS49198.1"/>
    </source>
</evidence>
<gene>
    <name evidence="2" type="ORF">CO662_24975</name>
</gene>
<reference evidence="2 3" key="1">
    <citation type="submission" date="2017-09" db="EMBL/GenBank/DDBJ databases">
        <title>Comparative genomics of rhizobia isolated from Phaseolus vulgaris in China.</title>
        <authorList>
            <person name="Tong W."/>
        </authorList>
    </citation>
    <scope>NUCLEOTIDE SEQUENCE [LARGE SCALE GENOMIC DNA]</scope>
    <source>
        <strain evidence="2 3">Y27</strain>
    </source>
</reference>
<keyword evidence="1" id="KW-1133">Transmembrane helix</keyword>
<feature type="transmembrane region" description="Helical" evidence="1">
    <location>
        <begin position="40"/>
        <end position="59"/>
    </location>
</feature>